<dbReference type="Proteomes" id="UP000005019">
    <property type="component" value="Unassembled WGS sequence"/>
</dbReference>
<evidence type="ECO:0000313" key="10">
    <source>
        <dbReference type="EMBL" id="EGK70994.1"/>
    </source>
</evidence>
<dbReference type="InterPro" id="IPR028366">
    <property type="entry name" value="PhoU"/>
</dbReference>
<dbReference type="PANTHER" id="PTHR42930">
    <property type="entry name" value="PHOSPHATE-SPECIFIC TRANSPORT SYSTEM ACCESSORY PROTEIN PHOU"/>
    <property type="match status" value="1"/>
</dbReference>
<keyword evidence="6 8" id="KW-0592">Phosphate transport</keyword>
<dbReference type="EMBL" id="AFHG01000052">
    <property type="protein sequence ID" value="EGK70994.1"/>
    <property type="molecule type" value="Genomic_DNA"/>
</dbReference>
<evidence type="ECO:0000259" key="9">
    <source>
        <dbReference type="Pfam" id="PF01895"/>
    </source>
</evidence>
<sequence length="233" mass="26003">MSEHISKRYDHELEGVRTGLLQMGGLIEQQIEHAMRGVIERNLPMLEEVIANDKKVNAMEVELDDACIHLIAKRQPAAGDLRVIMSVVKIITDLERIGDEVKKIAKMGRHILESDAVFVPRVELRHAASLAVDMLRRTLDSLARMDVGSATEVVRQDKEVDAEFKSIMRQLITFMMEDPRTISCGLDLLFIAKAIERIGDHSKNMAQYVVFMVKGTDVRHGGLAAMEAAAASD</sequence>
<feature type="domain" description="PhoU" evidence="9">
    <location>
        <begin position="20"/>
        <end position="106"/>
    </location>
</feature>
<dbReference type="InterPro" id="IPR038078">
    <property type="entry name" value="PhoU-like_sf"/>
</dbReference>
<dbReference type="NCBIfam" id="TIGR02135">
    <property type="entry name" value="phoU_full"/>
    <property type="match status" value="1"/>
</dbReference>
<protein>
    <recommendedName>
        <fullName evidence="8">Phosphate-specific transport system accessory protein PhoU</fullName>
    </recommendedName>
</protein>
<dbReference type="RefSeq" id="WP_008061912.1">
    <property type="nucleotide sequence ID" value="NZ_AFHG01000052.1"/>
</dbReference>
<dbReference type="GO" id="GO:0030643">
    <property type="term" value="P:intracellular phosphate ion homeostasis"/>
    <property type="evidence" value="ECO:0007669"/>
    <property type="project" value="InterPro"/>
</dbReference>
<dbReference type="GO" id="GO:0006817">
    <property type="term" value="P:phosphate ion transport"/>
    <property type="evidence" value="ECO:0007669"/>
    <property type="project" value="UniProtKB-KW"/>
</dbReference>
<accession>F5RDL3</accession>
<dbReference type="GO" id="GO:0045936">
    <property type="term" value="P:negative regulation of phosphate metabolic process"/>
    <property type="evidence" value="ECO:0007669"/>
    <property type="project" value="InterPro"/>
</dbReference>
<dbReference type="GO" id="GO:0005737">
    <property type="term" value="C:cytoplasm"/>
    <property type="evidence" value="ECO:0007669"/>
    <property type="project" value="UniProtKB-SubCell"/>
</dbReference>
<proteinExistence type="inferred from homology"/>
<reference evidence="10 11" key="1">
    <citation type="journal article" date="2011" name="J. Bacteriol.">
        <title>Genome sequence of Methyloversatilis universalis FAM5T, a methylotrophic representative of the order Rhodocyclales.</title>
        <authorList>
            <person name="Kittichotirat W."/>
            <person name="Good N.M."/>
            <person name="Hall R."/>
            <person name="Bringel F."/>
            <person name="Lajus A."/>
            <person name="Medigue C."/>
            <person name="Smalley N.E."/>
            <person name="Beck D."/>
            <person name="Bumgarner R."/>
            <person name="Vuilleumier S."/>
            <person name="Kalyuzhnaya M.G."/>
        </authorList>
    </citation>
    <scope>NUCLEOTIDE SEQUENCE [LARGE SCALE GENOMIC DNA]</scope>
    <source>
        <strain evidence="11">ATCC BAA-1314 / JCM 13912 / FAM5</strain>
    </source>
</reference>
<comment type="similarity">
    <text evidence="2 8">Belongs to the PhoU family.</text>
</comment>
<evidence type="ECO:0000256" key="8">
    <source>
        <dbReference type="PIRNR" id="PIRNR003107"/>
    </source>
</evidence>
<dbReference type="Gene3D" id="1.20.58.220">
    <property type="entry name" value="Phosphate transport system protein phou homolog 2, domain 2"/>
    <property type="match status" value="1"/>
</dbReference>
<evidence type="ECO:0000256" key="4">
    <source>
        <dbReference type="ARBA" id="ARBA00022448"/>
    </source>
</evidence>
<evidence type="ECO:0000256" key="5">
    <source>
        <dbReference type="ARBA" id="ARBA00022490"/>
    </source>
</evidence>
<dbReference type="PANTHER" id="PTHR42930:SF3">
    <property type="entry name" value="PHOSPHATE-SPECIFIC TRANSPORT SYSTEM ACCESSORY PROTEIN PHOU"/>
    <property type="match status" value="1"/>
</dbReference>
<dbReference type="OrthoDB" id="9814256at2"/>
<evidence type="ECO:0000256" key="2">
    <source>
        <dbReference type="ARBA" id="ARBA00008107"/>
    </source>
</evidence>
<keyword evidence="5 8" id="KW-0963">Cytoplasm</keyword>
<evidence type="ECO:0000313" key="11">
    <source>
        <dbReference type="Proteomes" id="UP000005019"/>
    </source>
</evidence>
<name>F5RDL3_METUF</name>
<evidence type="ECO:0000256" key="1">
    <source>
        <dbReference type="ARBA" id="ARBA00004496"/>
    </source>
</evidence>
<comment type="subcellular location">
    <subcellularLocation>
        <location evidence="1 8">Cytoplasm</location>
    </subcellularLocation>
</comment>
<comment type="function">
    <text evidence="7 8">Plays a role in the regulation of phosphate uptake.</text>
</comment>
<dbReference type="eggNOG" id="COG0704">
    <property type="taxonomic scope" value="Bacteria"/>
</dbReference>
<gene>
    <name evidence="10" type="ORF">METUNv1_02380</name>
</gene>
<dbReference type="Pfam" id="PF01895">
    <property type="entry name" value="PhoU"/>
    <property type="match status" value="2"/>
</dbReference>
<evidence type="ECO:0000256" key="3">
    <source>
        <dbReference type="ARBA" id="ARBA00011738"/>
    </source>
</evidence>
<feature type="domain" description="PhoU" evidence="9">
    <location>
        <begin position="125"/>
        <end position="209"/>
    </location>
</feature>
<evidence type="ECO:0000256" key="7">
    <source>
        <dbReference type="ARBA" id="ARBA00056181"/>
    </source>
</evidence>
<organism evidence="10 11">
    <name type="scientific">Methyloversatilis universalis (strain ATCC BAA-1314 / DSM 25237 / JCM 13912 / CCUG 52030 / FAM5)</name>
    <dbReference type="NCBI Taxonomy" id="1000565"/>
    <lineage>
        <taxon>Bacteria</taxon>
        <taxon>Pseudomonadati</taxon>
        <taxon>Pseudomonadota</taxon>
        <taxon>Betaproteobacteria</taxon>
        <taxon>Nitrosomonadales</taxon>
        <taxon>Sterolibacteriaceae</taxon>
        <taxon>Methyloversatilis</taxon>
    </lineage>
</organism>
<dbReference type="SUPFAM" id="SSF109755">
    <property type="entry name" value="PhoU-like"/>
    <property type="match status" value="1"/>
</dbReference>
<dbReference type="FunFam" id="1.20.58.220:FF:000004">
    <property type="entry name" value="Phosphate-specific transport system accessory protein PhoU"/>
    <property type="match status" value="1"/>
</dbReference>
<comment type="subunit">
    <text evidence="3 8">Homodimer.</text>
</comment>
<dbReference type="InterPro" id="IPR026022">
    <property type="entry name" value="PhoU_dom"/>
</dbReference>
<dbReference type="STRING" id="1000565.METUNv1_02380"/>
<keyword evidence="4 8" id="KW-0813">Transport</keyword>
<dbReference type="AlphaFoldDB" id="F5RDL3"/>
<comment type="caution">
    <text evidence="10">The sequence shown here is derived from an EMBL/GenBank/DDBJ whole genome shotgun (WGS) entry which is preliminary data.</text>
</comment>
<dbReference type="PIRSF" id="PIRSF003107">
    <property type="entry name" value="PhoU"/>
    <property type="match status" value="1"/>
</dbReference>
<evidence type="ECO:0000256" key="6">
    <source>
        <dbReference type="ARBA" id="ARBA00022592"/>
    </source>
</evidence>
<keyword evidence="11" id="KW-1185">Reference proteome</keyword>